<dbReference type="EMBL" id="PQIB02000009">
    <property type="protein sequence ID" value="RLN00875.1"/>
    <property type="molecule type" value="Genomic_DNA"/>
</dbReference>
<dbReference type="Proteomes" id="UP000275267">
    <property type="component" value="Unassembled WGS sequence"/>
</dbReference>
<evidence type="ECO:0000313" key="2">
    <source>
        <dbReference type="Proteomes" id="UP000275267"/>
    </source>
</evidence>
<protein>
    <submittedName>
        <fullName evidence="1">Uncharacterized protein</fullName>
    </submittedName>
</protein>
<comment type="caution">
    <text evidence="1">The sequence shown here is derived from an EMBL/GenBank/DDBJ whole genome shotgun (WGS) entry which is preliminary data.</text>
</comment>
<reference evidence="2" key="1">
    <citation type="journal article" date="2019" name="Nat. Commun.">
        <title>The genome of broomcorn millet.</title>
        <authorList>
            <person name="Zou C."/>
            <person name="Miki D."/>
            <person name="Li D."/>
            <person name="Tang Q."/>
            <person name="Xiao L."/>
            <person name="Rajput S."/>
            <person name="Deng P."/>
            <person name="Jia W."/>
            <person name="Huang R."/>
            <person name="Zhang M."/>
            <person name="Sun Y."/>
            <person name="Hu J."/>
            <person name="Fu X."/>
            <person name="Schnable P.S."/>
            <person name="Li F."/>
            <person name="Zhang H."/>
            <person name="Feng B."/>
            <person name="Zhu X."/>
            <person name="Liu R."/>
            <person name="Schnable J.C."/>
            <person name="Zhu J.-K."/>
            <person name="Zhang H."/>
        </authorList>
    </citation>
    <scope>NUCLEOTIDE SEQUENCE [LARGE SCALE GENOMIC DNA]</scope>
</reference>
<proteinExistence type="predicted"/>
<dbReference type="AlphaFoldDB" id="A0A3L6RG12"/>
<evidence type="ECO:0000313" key="1">
    <source>
        <dbReference type="EMBL" id="RLN00875.1"/>
    </source>
</evidence>
<keyword evidence="2" id="KW-1185">Reference proteome</keyword>
<accession>A0A3L6RG12</accession>
<organism evidence="1 2">
    <name type="scientific">Panicum miliaceum</name>
    <name type="common">Proso millet</name>
    <name type="synonym">Broomcorn millet</name>
    <dbReference type="NCBI Taxonomy" id="4540"/>
    <lineage>
        <taxon>Eukaryota</taxon>
        <taxon>Viridiplantae</taxon>
        <taxon>Streptophyta</taxon>
        <taxon>Embryophyta</taxon>
        <taxon>Tracheophyta</taxon>
        <taxon>Spermatophyta</taxon>
        <taxon>Magnoliopsida</taxon>
        <taxon>Liliopsida</taxon>
        <taxon>Poales</taxon>
        <taxon>Poaceae</taxon>
        <taxon>PACMAD clade</taxon>
        <taxon>Panicoideae</taxon>
        <taxon>Panicodae</taxon>
        <taxon>Paniceae</taxon>
        <taxon>Panicinae</taxon>
        <taxon>Panicum</taxon>
        <taxon>Panicum sect. Panicum</taxon>
    </lineage>
</organism>
<gene>
    <name evidence="1" type="ORF">C2845_PM06G35490</name>
</gene>
<name>A0A3L6RG12_PANMI</name>
<sequence>MTVFPSLPYYAYAVVPLKTRPPSAALPAGDKDLEGWAVVPDLSSLRDIWDLPTFPDEVRNIWKARNAMTFSSLLTPVNGSTRAVSLGADIQLWLHRSQSTDGRAFLFSWSSTDLDVT</sequence>